<dbReference type="GO" id="GO:0046513">
    <property type="term" value="P:ceramide biosynthetic process"/>
    <property type="evidence" value="ECO:0007669"/>
    <property type="project" value="TreeGrafter"/>
</dbReference>
<dbReference type="GO" id="GO:0042284">
    <property type="term" value="F:sphingolipid delta-4 desaturase activity"/>
    <property type="evidence" value="ECO:0007669"/>
    <property type="project" value="TreeGrafter"/>
</dbReference>
<dbReference type="OrthoDB" id="9792534at2"/>
<feature type="transmembrane region" description="Helical" evidence="1">
    <location>
        <begin position="63"/>
        <end position="85"/>
    </location>
</feature>
<dbReference type="GO" id="GO:0016020">
    <property type="term" value="C:membrane"/>
    <property type="evidence" value="ECO:0007669"/>
    <property type="project" value="GOC"/>
</dbReference>
<evidence type="ECO:0000256" key="1">
    <source>
        <dbReference type="SAM" id="Phobius"/>
    </source>
</evidence>
<dbReference type="Pfam" id="PF00487">
    <property type="entry name" value="FA_desaturase"/>
    <property type="match status" value="1"/>
</dbReference>
<feature type="transmembrane region" description="Helical" evidence="1">
    <location>
        <begin position="38"/>
        <end position="57"/>
    </location>
</feature>
<dbReference type="InterPro" id="IPR005804">
    <property type="entry name" value="FA_desaturase_dom"/>
</dbReference>
<proteinExistence type="predicted"/>
<dbReference type="PANTHER" id="PTHR12879">
    <property type="entry name" value="SPHINGOLIPID DELTA 4 DESATURASE/C-4 HYDROXYLASE PROTEIN DES2"/>
    <property type="match status" value="1"/>
</dbReference>
<protein>
    <submittedName>
        <fullName evidence="3">Fatty acid desaturase</fullName>
    </submittedName>
</protein>
<evidence type="ECO:0000313" key="3">
    <source>
        <dbReference type="EMBL" id="AYB30956.1"/>
    </source>
</evidence>
<dbReference type="AlphaFoldDB" id="A0A385SKF4"/>
<feature type="domain" description="Sphingolipid delta4-desaturase N-terminal" evidence="2">
    <location>
        <begin position="1"/>
        <end position="39"/>
    </location>
</feature>
<dbReference type="Proteomes" id="UP000266183">
    <property type="component" value="Chromosome"/>
</dbReference>
<feature type="transmembrane region" description="Helical" evidence="1">
    <location>
        <begin position="97"/>
        <end position="118"/>
    </location>
</feature>
<organism evidence="3 4">
    <name type="scientific">Chryseolinea soli</name>
    <dbReference type="NCBI Taxonomy" id="2321403"/>
    <lineage>
        <taxon>Bacteria</taxon>
        <taxon>Pseudomonadati</taxon>
        <taxon>Bacteroidota</taxon>
        <taxon>Cytophagia</taxon>
        <taxon>Cytophagales</taxon>
        <taxon>Fulvivirgaceae</taxon>
        <taxon>Chryseolinea</taxon>
    </lineage>
</organism>
<dbReference type="SMART" id="SM01269">
    <property type="entry name" value="Lipid_DES"/>
    <property type="match status" value="1"/>
</dbReference>
<reference evidence="4" key="1">
    <citation type="submission" date="2018-09" db="EMBL/GenBank/DDBJ databases">
        <title>Chryseolinea sp. KIS68-18 isolated from soil.</title>
        <authorList>
            <person name="Weon H.-Y."/>
            <person name="Kwon S.-W."/>
            <person name="Lee S.A."/>
        </authorList>
    </citation>
    <scope>NUCLEOTIDE SEQUENCE [LARGE SCALE GENOMIC DNA]</scope>
    <source>
        <strain evidence="4">KIS68-18</strain>
    </source>
</reference>
<evidence type="ECO:0000259" key="2">
    <source>
        <dbReference type="SMART" id="SM01269"/>
    </source>
</evidence>
<dbReference type="InterPro" id="IPR013866">
    <property type="entry name" value="Sphingolipid_d4-desaturase_N"/>
</dbReference>
<dbReference type="KEGG" id="chk:D4L85_10360"/>
<accession>A0A385SKF4</accession>
<gene>
    <name evidence="3" type="ORF">D4L85_10360</name>
</gene>
<name>A0A385SKF4_9BACT</name>
<sequence length="341" mass="39348">MSDDHFHFSGTPEPHRIRTLQILKQHPEVKALMGKNPFTSLAIIGLVGTMIGLSYWVKDSAWWIVLLLAYGVGAFLNHSLFVMIHECSHYLLFRSKALNNIFAIVANLPHVFPSAISFKRYHIKHHSFQGVHELDADLPDFWEARLIRNSTVGKALWLLLFPFFQVTRTVRLKEIKPVDGWIVANWVVQVAFDVVIWYFFGPGALMFMLASFFFSIGLHPLGARWIQEHYLTLDENQETYSYYGPLNIVAFNVGFHNEHHDFPSVPWNRLPRLKKQAPTFYNTLLSHASWTRLFFRFLFDKNISLFSRTVRQERGKVKLTDESKPDLDLVEAGSLATKSGA</sequence>
<keyword evidence="4" id="KW-1185">Reference proteome</keyword>
<dbReference type="PANTHER" id="PTHR12879:SF8">
    <property type="entry name" value="SPHINGOLIPID DELTA(4)-DESATURASE DES1"/>
    <property type="match status" value="1"/>
</dbReference>
<dbReference type="RefSeq" id="WP_119754250.1">
    <property type="nucleotide sequence ID" value="NZ_CP032382.1"/>
</dbReference>
<keyword evidence="1" id="KW-1133">Transmembrane helix</keyword>
<keyword evidence="1" id="KW-0472">Membrane</keyword>
<dbReference type="EMBL" id="CP032382">
    <property type="protein sequence ID" value="AYB30956.1"/>
    <property type="molecule type" value="Genomic_DNA"/>
</dbReference>
<evidence type="ECO:0000313" key="4">
    <source>
        <dbReference type="Proteomes" id="UP000266183"/>
    </source>
</evidence>
<keyword evidence="1" id="KW-0812">Transmembrane</keyword>
<dbReference type="Pfam" id="PF08557">
    <property type="entry name" value="Lipid_DES"/>
    <property type="match status" value="1"/>
</dbReference>